<evidence type="ECO:0000313" key="3">
    <source>
        <dbReference type="Proteomes" id="UP000596742"/>
    </source>
</evidence>
<dbReference type="EMBL" id="UYJE01010266">
    <property type="protein sequence ID" value="VDI81503.1"/>
    <property type="molecule type" value="Genomic_DNA"/>
</dbReference>
<proteinExistence type="predicted"/>
<evidence type="ECO:0000256" key="1">
    <source>
        <dbReference type="SAM" id="MobiDB-lite"/>
    </source>
</evidence>
<feature type="compositionally biased region" description="Basic and acidic residues" evidence="1">
    <location>
        <begin position="54"/>
        <end position="65"/>
    </location>
</feature>
<dbReference type="AlphaFoldDB" id="A0A8B6HMY8"/>
<dbReference type="Proteomes" id="UP000596742">
    <property type="component" value="Unassembled WGS sequence"/>
</dbReference>
<protein>
    <submittedName>
        <fullName evidence="2">Uncharacterized protein</fullName>
    </submittedName>
</protein>
<feature type="region of interest" description="Disordered" evidence="1">
    <location>
        <begin position="33"/>
        <end position="71"/>
    </location>
</feature>
<feature type="compositionally biased region" description="Polar residues" evidence="1">
    <location>
        <begin position="33"/>
        <end position="52"/>
    </location>
</feature>
<keyword evidence="3" id="KW-1185">Reference proteome</keyword>
<comment type="caution">
    <text evidence="2">The sequence shown here is derived from an EMBL/GenBank/DDBJ whole genome shotgun (WGS) entry which is preliminary data.</text>
</comment>
<gene>
    <name evidence="2" type="ORF">MGAL_10B039570</name>
</gene>
<evidence type="ECO:0000313" key="2">
    <source>
        <dbReference type="EMBL" id="VDI81503.1"/>
    </source>
</evidence>
<sequence length="71" mass="7858">MVHAILDKDNPTESLHAPVNTYSEDTTITTVSEEMSNADSQGSLWLPNSQDTDTSDHMDYSDIPHHGLICQ</sequence>
<accession>A0A8B6HMY8</accession>
<reference evidence="2" key="1">
    <citation type="submission" date="2018-11" db="EMBL/GenBank/DDBJ databases">
        <authorList>
            <person name="Alioto T."/>
            <person name="Alioto T."/>
        </authorList>
    </citation>
    <scope>NUCLEOTIDE SEQUENCE</scope>
</reference>
<name>A0A8B6HMY8_MYTGA</name>
<organism evidence="2 3">
    <name type="scientific">Mytilus galloprovincialis</name>
    <name type="common">Mediterranean mussel</name>
    <dbReference type="NCBI Taxonomy" id="29158"/>
    <lineage>
        <taxon>Eukaryota</taxon>
        <taxon>Metazoa</taxon>
        <taxon>Spiralia</taxon>
        <taxon>Lophotrochozoa</taxon>
        <taxon>Mollusca</taxon>
        <taxon>Bivalvia</taxon>
        <taxon>Autobranchia</taxon>
        <taxon>Pteriomorphia</taxon>
        <taxon>Mytilida</taxon>
        <taxon>Mytiloidea</taxon>
        <taxon>Mytilidae</taxon>
        <taxon>Mytilinae</taxon>
        <taxon>Mytilus</taxon>
    </lineage>
</organism>